<comment type="similarity">
    <text evidence="4">Belongs to the cysteine synthase/cystathionine beta-synthase family. SbnA subfamily.</text>
</comment>
<proteinExistence type="inferred from homology"/>
<dbReference type="CDD" id="cd01561">
    <property type="entry name" value="CBS_like"/>
    <property type="match status" value="1"/>
</dbReference>
<name>A0ABW5I6Z8_9PSEU</name>
<feature type="domain" description="Tryptophan synthase beta chain-like PALP" evidence="10">
    <location>
        <begin position="8"/>
        <end position="298"/>
    </location>
</feature>
<protein>
    <recommendedName>
        <fullName evidence="7">N-(2-amino-2-carboxyethyl)-L-glutamate synthase</fullName>
        <ecNumber evidence="6">2.5.1.140</ecNumber>
    </recommendedName>
</protein>
<evidence type="ECO:0000256" key="1">
    <source>
        <dbReference type="ARBA" id="ARBA00001933"/>
    </source>
</evidence>
<evidence type="ECO:0000256" key="9">
    <source>
        <dbReference type="ARBA" id="ARBA00022898"/>
    </source>
</evidence>
<evidence type="ECO:0000259" key="10">
    <source>
        <dbReference type="Pfam" id="PF00291"/>
    </source>
</evidence>
<dbReference type="EC" id="2.5.1.140" evidence="6"/>
<dbReference type="Proteomes" id="UP001597542">
    <property type="component" value="Unassembled WGS sequence"/>
</dbReference>
<reference evidence="12" key="1">
    <citation type="journal article" date="2019" name="Int. J. Syst. Evol. Microbiol.">
        <title>The Global Catalogue of Microorganisms (GCM) 10K type strain sequencing project: providing services to taxonomists for standard genome sequencing and annotation.</title>
        <authorList>
            <consortium name="The Broad Institute Genomics Platform"/>
            <consortium name="The Broad Institute Genome Sequencing Center for Infectious Disease"/>
            <person name="Wu L."/>
            <person name="Ma J."/>
        </authorList>
    </citation>
    <scope>NUCLEOTIDE SEQUENCE [LARGE SCALE GENOMIC DNA]</scope>
    <source>
        <strain evidence="12">CGMCC 4.7638</strain>
    </source>
</reference>
<dbReference type="EMBL" id="JBHUKQ010000015">
    <property type="protein sequence ID" value="MFD2485136.1"/>
    <property type="molecule type" value="Genomic_DNA"/>
</dbReference>
<dbReference type="InterPro" id="IPR050214">
    <property type="entry name" value="Cys_Synth/Cystath_Beta-Synth"/>
</dbReference>
<dbReference type="SUPFAM" id="SSF53686">
    <property type="entry name" value="Tryptophan synthase beta subunit-like PLP-dependent enzymes"/>
    <property type="match status" value="1"/>
</dbReference>
<comment type="pathway">
    <text evidence="3">Siderophore biosynthesis.</text>
</comment>
<dbReference type="InterPro" id="IPR001216">
    <property type="entry name" value="P-phosphate_BS"/>
</dbReference>
<evidence type="ECO:0000313" key="11">
    <source>
        <dbReference type="EMBL" id="MFD2485136.1"/>
    </source>
</evidence>
<dbReference type="InterPro" id="IPR023927">
    <property type="entry name" value="SbnA"/>
</dbReference>
<dbReference type="Pfam" id="PF00291">
    <property type="entry name" value="PALP"/>
    <property type="match status" value="1"/>
</dbReference>
<dbReference type="NCBIfam" id="TIGR03945">
    <property type="entry name" value="PLP_SbnA_fam"/>
    <property type="match status" value="1"/>
</dbReference>
<comment type="function">
    <text evidence="2">Catalyzes the synthesis of N-((2S)-2-amino-2-carboxyethyl)-L-glutamate (ACEGA) from O-phospho-L-serine and L-glutamate. Involved in the biosynthesis of L-2,3-diaminopropionic acid (L-Dap), a precursor of staphyloferrin B and antibiotics.</text>
</comment>
<dbReference type="InterPro" id="IPR001926">
    <property type="entry name" value="TrpB-like_PALP"/>
</dbReference>
<dbReference type="InterPro" id="IPR036052">
    <property type="entry name" value="TrpB-like_PALP_sf"/>
</dbReference>
<evidence type="ECO:0000256" key="8">
    <source>
        <dbReference type="ARBA" id="ARBA00022679"/>
    </source>
</evidence>
<evidence type="ECO:0000256" key="5">
    <source>
        <dbReference type="ARBA" id="ARBA00011738"/>
    </source>
</evidence>
<organism evidence="11 12">
    <name type="scientific">Amycolatopsis albidoflavus</name>
    <dbReference type="NCBI Taxonomy" id="102226"/>
    <lineage>
        <taxon>Bacteria</taxon>
        <taxon>Bacillati</taxon>
        <taxon>Actinomycetota</taxon>
        <taxon>Actinomycetes</taxon>
        <taxon>Pseudonocardiales</taxon>
        <taxon>Pseudonocardiaceae</taxon>
        <taxon>Amycolatopsis</taxon>
    </lineage>
</organism>
<evidence type="ECO:0000256" key="4">
    <source>
        <dbReference type="ARBA" id="ARBA00008519"/>
    </source>
</evidence>
<comment type="caution">
    <text evidence="11">The sequence shown here is derived from an EMBL/GenBank/DDBJ whole genome shotgun (WGS) entry which is preliminary data.</text>
</comment>
<evidence type="ECO:0000256" key="7">
    <source>
        <dbReference type="ARBA" id="ARBA00016985"/>
    </source>
</evidence>
<dbReference type="RefSeq" id="WP_344277125.1">
    <property type="nucleotide sequence ID" value="NZ_BAAAHV010000012.1"/>
</dbReference>
<gene>
    <name evidence="11" type="primary">sbnA</name>
    <name evidence="11" type="ORF">ACFSUT_33010</name>
</gene>
<dbReference type="PROSITE" id="PS00901">
    <property type="entry name" value="CYS_SYNTHASE"/>
    <property type="match status" value="1"/>
</dbReference>
<evidence type="ECO:0000313" key="12">
    <source>
        <dbReference type="Proteomes" id="UP001597542"/>
    </source>
</evidence>
<comment type="subunit">
    <text evidence="5">Homodimer.</text>
</comment>
<evidence type="ECO:0000256" key="6">
    <source>
        <dbReference type="ARBA" id="ARBA00012331"/>
    </source>
</evidence>
<comment type="cofactor">
    <cofactor evidence="1">
        <name>pyridoxal 5'-phosphate</name>
        <dbReference type="ChEBI" id="CHEBI:597326"/>
    </cofactor>
</comment>
<keyword evidence="8" id="KW-0808">Transferase</keyword>
<keyword evidence="9" id="KW-0663">Pyridoxal phosphate</keyword>
<sequence>MSELQGILSTIGNTPLVRLRRLLPGLDAEVLAKLEFFNPGGSIKDRSALSMLADKIHAGELVPGRSTVVESSSGNLALGIAQVCGYFRLRFVCVVDARTTEQNRALLRAHNVEVEVIDRPDPTTGEYLPQRIRRVRELVESIPGAYWPNQYANPLNSRAHERTMGEIVRALAGRVDYLFCAVSSCGTLRGCADYVRRHGLRTRIIAVDAAGSQIFDGQQPRPRLLPGHGASVRPALFDPTAAHDVVHVTDLDCVLACHRLVAREAVLAGGSSGATVAALSAYADRIPAGSSCVLVFPDGGDRYLDTIYSDSWTRRHLGVTRDAARPLDTTGAKL</sequence>
<evidence type="ECO:0000256" key="2">
    <source>
        <dbReference type="ARBA" id="ARBA00004056"/>
    </source>
</evidence>
<accession>A0ABW5I6Z8</accession>
<dbReference type="Gene3D" id="3.40.50.1100">
    <property type="match status" value="2"/>
</dbReference>
<dbReference type="PANTHER" id="PTHR10314">
    <property type="entry name" value="CYSTATHIONINE BETA-SYNTHASE"/>
    <property type="match status" value="1"/>
</dbReference>
<keyword evidence="12" id="KW-1185">Reference proteome</keyword>
<evidence type="ECO:0000256" key="3">
    <source>
        <dbReference type="ARBA" id="ARBA00004924"/>
    </source>
</evidence>